<evidence type="ECO:0000256" key="3">
    <source>
        <dbReference type="ARBA" id="ARBA00022989"/>
    </source>
</evidence>
<dbReference type="GO" id="GO:0043953">
    <property type="term" value="P:protein transport by the Tat complex"/>
    <property type="evidence" value="ECO:0007669"/>
    <property type="project" value="UniProtKB-UniRule"/>
</dbReference>
<keyword evidence="8" id="KW-1185">Reference proteome</keyword>
<dbReference type="PANTHER" id="PTHR30371:SF0">
    <property type="entry name" value="SEC-INDEPENDENT PROTEIN TRANSLOCASE PROTEIN TATC, CHLOROPLASTIC-RELATED"/>
    <property type="match status" value="1"/>
</dbReference>
<dbReference type="GO" id="GO:0009977">
    <property type="term" value="F:proton motive force dependent protein transmembrane transporter activity"/>
    <property type="evidence" value="ECO:0007669"/>
    <property type="project" value="TreeGrafter"/>
</dbReference>
<keyword evidence="5" id="KW-0653">Protein transport</keyword>
<comment type="subunit">
    <text evidence="5">Forms a complex with TatA.</text>
</comment>
<proteinExistence type="inferred from homology"/>
<dbReference type="PANTHER" id="PTHR30371">
    <property type="entry name" value="SEC-INDEPENDENT PROTEIN TRANSLOCASE PROTEIN TATC"/>
    <property type="match status" value="1"/>
</dbReference>
<dbReference type="PRINTS" id="PR01840">
    <property type="entry name" value="TATCFAMILY"/>
</dbReference>
<comment type="subcellular location">
    <subcellularLocation>
        <location evidence="5">Cell membrane</location>
        <topology evidence="5">Multi-pass membrane protein</topology>
    </subcellularLocation>
    <subcellularLocation>
        <location evidence="1">Membrane</location>
        <topology evidence="1">Multi-pass membrane protein</topology>
    </subcellularLocation>
</comment>
<evidence type="ECO:0000313" key="8">
    <source>
        <dbReference type="Proteomes" id="UP000269883"/>
    </source>
</evidence>
<dbReference type="NCBIfam" id="TIGR00945">
    <property type="entry name" value="tatC"/>
    <property type="match status" value="1"/>
</dbReference>
<dbReference type="Proteomes" id="UP000269883">
    <property type="component" value="Chromosome"/>
</dbReference>
<evidence type="ECO:0000313" key="7">
    <source>
        <dbReference type="EMBL" id="BBD08357.1"/>
    </source>
</evidence>
<feature type="transmembrane region" description="Helical" evidence="5">
    <location>
        <begin position="208"/>
        <end position="234"/>
    </location>
</feature>
<comment type="function">
    <text evidence="5">Part of the twin-arginine translocation (Tat) system that transports large folded proteins containing a characteristic twin-arginine motif in their signal peptide across membranes.</text>
</comment>
<protein>
    <recommendedName>
        <fullName evidence="5">Sec-independent protein translocase protein TatC</fullName>
    </recommendedName>
</protein>
<keyword evidence="5" id="KW-0811">Translocation</keyword>
<dbReference type="KEGG" id="dfl:DFE_1631"/>
<gene>
    <name evidence="5 7" type="primary">tatC</name>
    <name evidence="7" type="ORF">DFE_1631</name>
</gene>
<dbReference type="EMBL" id="AP017378">
    <property type="protein sequence ID" value="BBD08357.1"/>
    <property type="molecule type" value="Genomic_DNA"/>
</dbReference>
<feature type="compositionally biased region" description="Acidic residues" evidence="6">
    <location>
        <begin position="9"/>
        <end position="25"/>
    </location>
</feature>
<comment type="similarity">
    <text evidence="5">Belongs to the TatC family.</text>
</comment>
<organism evidence="7 8">
    <name type="scientific">Desulfovibrio ferrophilus</name>
    <dbReference type="NCBI Taxonomy" id="241368"/>
    <lineage>
        <taxon>Bacteria</taxon>
        <taxon>Pseudomonadati</taxon>
        <taxon>Thermodesulfobacteriota</taxon>
        <taxon>Desulfovibrionia</taxon>
        <taxon>Desulfovibrionales</taxon>
        <taxon>Desulfovibrionaceae</taxon>
        <taxon>Desulfovibrio</taxon>
    </lineage>
</organism>
<evidence type="ECO:0000256" key="2">
    <source>
        <dbReference type="ARBA" id="ARBA00022692"/>
    </source>
</evidence>
<dbReference type="InterPro" id="IPR002033">
    <property type="entry name" value="TatC"/>
</dbReference>
<feature type="region of interest" description="Disordered" evidence="6">
    <location>
        <begin position="1"/>
        <end position="55"/>
    </location>
</feature>
<keyword evidence="5" id="KW-1003">Cell membrane</keyword>
<sequence>MSDDKQNPELEESEDTAQAEMDEQEVAQLGAAADDAASDSEASDADSEEEEEGELQEMGLLDHLDELRKRVTKAALAFIIGTCASYAFAEHLFGYLIIPLKSVLGETEQLIYTGLAEGFITYIKLSAIAGFFAMSPFIFYQFWAFVAPGLYKEERRWVAPIALFTALFFVGGACFGYFKVFPIAFEFFAGFENESIKLLPSVKEYLSLAIKLLFAFGISFELPLVIFFLARLGIVDAKGLRSKRKYAILMAFVVAAMLTPPDPFSQGMMAGPLIILYEIGILAAHFFGKKKPVPEDEEESAEEVA</sequence>
<feature type="transmembrane region" description="Helical" evidence="5">
    <location>
        <begin position="267"/>
        <end position="287"/>
    </location>
</feature>
<feature type="transmembrane region" description="Helical" evidence="5">
    <location>
        <begin position="246"/>
        <end position="261"/>
    </location>
</feature>
<feature type="transmembrane region" description="Helical" evidence="5">
    <location>
        <begin position="74"/>
        <end position="98"/>
    </location>
</feature>
<evidence type="ECO:0000256" key="4">
    <source>
        <dbReference type="ARBA" id="ARBA00023136"/>
    </source>
</evidence>
<dbReference type="GO" id="GO:0065002">
    <property type="term" value="P:intracellular protein transmembrane transport"/>
    <property type="evidence" value="ECO:0007669"/>
    <property type="project" value="TreeGrafter"/>
</dbReference>
<keyword evidence="2 5" id="KW-0812">Transmembrane</keyword>
<dbReference type="Pfam" id="PF00902">
    <property type="entry name" value="TatC"/>
    <property type="match status" value="1"/>
</dbReference>
<feature type="compositionally biased region" description="Acidic residues" evidence="6">
    <location>
        <begin position="36"/>
        <end position="55"/>
    </location>
</feature>
<reference evidence="7 8" key="1">
    <citation type="journal article" date="2018" name="Sci. Adv.">
        <title>Multi-heme cytochromes provide a pathway for survival in energy-limited environments.</title>
        <authorList>
            <person name="Deng X."/>
            <person name="Dohmae N."/>
            <person name="Nealson K.H."/>
            <person name="Hashimoto K."/>
            <person name="Okamoto A."/>
        </authorList>
    </citation>
    <scope>NUCLEOTIDE SEQUENCE [LARGE SCALE GENOMIC DNA]</scope>
    <source>
        <strain evidence="7 8">IS5</strain>
    </source>
</reference>
<keyword evidence="5" id="KW-0813">Transport</keyword>
<evidence type="ECO:0000256" key="6">
    <source>
        <dbReference type="SAM" id="MobiDB-lite"/>
    </source>
</evidence>
<dbReference type="PROSITE" id="PS01218">
    <property type="entry name" value="TATC"/>
    <property type="match status" value="1"/>
</dbReference>
<dbReference type="HAMAP" id="MF_00902">
    <property type="entry name" value="TatC"/>
    <property type="match status" value="1"/>
</dbReference>
<feature type="transmembrane region" description="Helical" evidence="5">
    <location>
        <begin position="118"/>
        <end position="145"/>
    </location>
</feature>
<name>A0A2Z6AYM0_9BACT</name>
<dbReference type="InterPro" id="IPR019820">
    <property type="entry name" value="Sec-indep_translocase_CS"/>
</dbReference>
<evidence type="ECO:0000256" key="1">
    <source>
        <dbReference type="ARBA" id="ARBA00004141"/>
    </source>
</evidence>
<keyword evidence="3 5" id="KW-1133">Transmembrane helix</keyword>
<dbReference type="GO" id="GO:0033281">
    <property type="term" value="C:TAT protein transport complex"/>
    <property type="evidence" value="ECO:0007669"/>
    <property type="project" value="UniProtKB-UniRule"/>
</dbReference>
<evidence type="ECO:0000256" key="5">
    <source>
        <dbReference type="HAMAP-Rule" id="MF_00902"/>
    </source>
</evidence>
<feature type="transmembrane region" description="Helical" evidence="5">
    <location>
        <begin position="157"/>
        <end position="178"/>
    </location>
</feature>
<dbReference type="AlphaFoldDB" id="A0A2Z6AYM0"/>
<accession>A0A2Z6AYM0</accession>
<keyword evidence="4 5" id="KW-0472">Membrane</keyword>